<evidence type="ECO:0000313" key="4">
    <source>
        <dbReference type="EMBL" id="MBR0681088.1"/>
    </source>
</evidence>
<dbReference type="Gene3D" id="1.10.1760.20">
    <property type="match status" value="1"/>
</dbReference>
<evidence type="ECO:0000313" key="5">
    <source>
        <dbReference type="Proteomes" id="UP001138709"/>
    </source>
</evidence>
<accession>A0A9X9XBK2</accession>
<sequence>MIASRALDLVRPALLALGGSLAIAASAQIQVPMQPVPMTMQSLVVLLVGAAYGWRLGAATVLLYLAEGLMGLPVFAGFRAGPAALAGPTGGFLVGFVPAAALAGWLAAQGWTRGVARSAATFLAGHAVLFACGLAWLGLMIGFDRAIAVGLLPFLPGTAVKTALGVALLSALRGMRRA</sequence>
<comment type="subcellular location">
    <subcellularLocation>
        <location evidence="2">Cell membrane</location>
        <topology evidence="2">Multi-pass membrane protein</topology>
    </subcellularLocation>
</comment>
<protein>
    <recommendedName>
        <fullName evidence="2">Biotin transporter</fullName>
    </recommendedName>
</protein>
<dbReference type="GO" id="GO:0015225">
    <property type="term" value="F:biotin transmembrane transporter activity"/>
    <property type="evidence" value="ECO:0007669"/>
    <property type="project" value="UniProtKB-UniRule"/>
</dbReference>
<comment type="similarity">
    <text evidence="1 2">Belongs to the BioY family.</text>
</comment>
<proteinExistence type="inferred from homology"/>
<feature type="transmembrane region" description="Helical" evidence="3">
    <location>
        <begin position="90"/>
        <end position="108"/>
    </location>
</feature>
<evidence type="ECO:0000256" key="2">
    <source>
        <dbReference type="PIRNR" id="PIRNR016661"/>
    </source>
</evidence>
<keyword evidence="2" id="KW-0813">Transport</keyword>
<evidence type="ECO:0000256" key="3">
    <source>
        <dbReference type="SAM" id="Phobius"/>
    </source>
</evidence>
<dbReference type="PANTHER" id="PTHR34295:SF1">
    <property type="entry name" value="BIOTIN TRANSPORTER BIOY"/>
    <property type="match status" value="1"/>
</dbReference>
<reference evidence="4" key="2">
    <citation type="journal article" date="2021" name="Syst. Appl. Microbiol.">
        <title>Roseomonas hellenica sp. nov., isolated from roots of wild-growing Alkanna tinctoria.</title>
        <authorList>
            <person name="Rat A."/>
            <person name="Naranjo H.D."/>
            <person name="Lebbe L."/>
            <person name="Cnockaert M."/>
            <person name="Krigas N."/>
            <person name="Grigoriadou K."/>
            <person name="Maloupa E."/>
            <person name="Willems A."/>
        </authorList>
    </citation>
    <scope>NUCLEOTIDE SEQUENCE</scope>
    <source>
        <strain evidence="4">LMG 31228</strain>
    </source>
</reference>
<feature type="transmembrane region" description="Helical" evidence="3">
    <location>
        <begin position="37"/>
        <end position="54"/>
    </location>
</feature>
<feature type="transmembrane region" description="Helical" evidence="3">
    <location>
        <begin position="147"/>
        <end position="172"/>
    </location>
</feature>
<dbReference type="PANTHER" id="PTHR34295">
    <property type="entry name" value="BIOTIN TRANSPORTER BIOY"/>
    <property type="match status" value="1"/>
</dbReference>
<keyword evidence="3" id="KW-0812">Transmembrane</keyword>
<dbReference type="AlphaFoldDB" id="A0A9X9XBK2"/>
<organism evidence="4 5">
    <name type="scientific">Neoroseomonas eburnea</name>
    <dbReference type="NCBI Taxonomy" id="1346889"/>
    <lineage>
        <taxon>Bacteria</taxon>
        <taxon>Pseudomonadati</taxon>
        <taxon>Pseudomonadota</taxon>
        <taxon>Alphaproteobacteria</taxon>
        <taxon>Acetobacterales</taxon>
        <taxon>Acetobacteraceae</taxon>
        <taxon>Neoroseomonas</taxon>
    </lineage>
</organism>
<dbReference type="RefSeq" id="WP_211846619.1">
    <property type="nucleotide sequence ID" value="NZ_JAAEDL010000009.1"/>
</dbReference>
<evidence type="ECO:0000256" key="1">
    <source>
        <dbReference type="ARBA" id="ARBA00010692"/>
    </source>
</evidence>
<keyword evidence="2 3" id="KW-0472">Membrane</keyword>
<keyword evidence="2" id="KW-1003">Cell membrane</keyword>
<dbReference type="InterPro" id="IPR003784">
    <property type="entry name" value="BioY"/>
</dbReference>
<dbReference type="GO" id="GO:0005886">
    <property type="term" value="C:plasma membrane"/>
    <property type="evidence" value="ECO:0007669"/>
    <property type="project" value="UniProtKB-SubCell"/>
</dbReference>
<dbReference type="EMBL" id="JAAEDL010000009">
    <property type="protein sequence ID" value="MBR0681088.1"/>
    <property type="molecule type" value="Genomic_DNA"/>
</dbReference>
<dbReference type="Proteomes" id="UP001138709">
    <property type="component" value="Unassembled WGS sequence"/>
</dbReference>
<name>A0A9X9XBK2_9PROT</name>
<reference evidence="4" key="1">
    <citation type="submission" date="2020-01" db="EMBL/GenBank/DDBJ databases">
        <authorList>
            <person name="Rat A."/>
        </authorList>
    </citation>
    <scope>NUCLEOTIDE SEQUENCE</scope>
    <source>
        <strain evidence="4">LMG 31228</strain>
    </source>
</reference>
<dbReference type="Pfam" id="PF02632">
    <property type="entry name" value="BioY"/>
    <property type="match status" value="1"/>
</dbReference>
<keyword evidence="3" id="KW-1133">Transmembrane helix</keyword>
<dbReference type="PIRSF" id="PIRSF016661">
    <property type="entry name" value="BioY"/>
    <property type="match status" value="1"/>
</dbReference>
<keyword evidence="5" id="KW-1185">Reference proteome</keyword>
<feature type="transmembrane region" description="Helical" evidence="3">
    <location>
        <begin position="120"/>
        <end position="141"/>
    </location>
</feature>
<gene>
    <name evidence="4" type="ORF">GXW74_11360</name>
</gene>
<comment type="caution">
    <text evidence="4">The sequence shown here is derived from an EMBL/GenBank/DDBJ whole genome shotgun (WGS) entry which is preliminary data.</text>
</comment>